<organism evidence="1">
    <name type="scientific">Arion vulgaris</name>
    <dbReference type="NCBI Taxonomy" id="1028688"/>
    <lineage>
        <taxon>Eukaryota</taxon>
        <taxon>Metazoa</taxon>
        <taxon>Spiralia</taxon>
        <taxon>Lophotrochozoa</taxon>
        <taxon>Mollusca</taxon>
        <taxon>Gastropoda</taxon>
        <taxon>Heterobranchia</taxon>
        <taxon>Euthyneura</taxon>
        <taxon>Panpulmonata</taxon>
        <taxon>Eupulmonata</taxon>
        <taxon>Stylommatophora</taxon>
        <taxon>Helicina</taxon>
        <taxon>Arionoidea</taxon>
        <taxon>Arionidae</taxon>
        <taxon>Arion</taxon>
    </lineage>
</organism>
<evidence type="ECO:0000313" key="1">
    <source>
        <dbReference type="EMBL" id="CEK91944.1"/>
    </source>
</evidence>
<dbReference type="EMBL" id="HACG01045079">
    <property type="protein sequence ID" value="CEK91944.1"/>
    <property type="molecule type" value="Transcribed_RNA"/>
</dbReference>
<name>A0A0B7BF76_9EUPU</name>
<dbReference type="AlphaFoldDB" id="A0A0B7BF76"/>
<reference evidence="1" key="1">
    <citation type="submission" date="2014-12" db="EMBL/GenBank/DDBJ databases">
        <title>Insight into the proteome of Arion vulgaris.</title>
        <authorList>
            <person name="Aradska J."/>
            <person name="Bulat T."/>
            <person name="Smidak R."/>
            <person name="Sarate P."/>
            <person name="Gangsoo J."/>
            <person name="Sialana F."/>
            <person name="Bilban M."/>
            <person name="Lubec G."/>
        </authorList>
    </citation>
    <scope>NUCLEOTIDE SEQUENCE</scope>
    <source>
        <tissue evidence="1">Skin</tissue>
    </source>
</reference>
<accession>A0A0B7BF76</accession>
<gene>
    <name evidence="1" type="primary">ORF185718</name>
</gene>
<proteinExistence type="predicted"/>
<protein>
    <submittedName>
        <fullName evidence="1">Uncharacterized protein</fullName>
    </submittedName>
</protein>
<sequence>MCVCVLCISVHPDIHFQHKESVFIMGPCKQCDPIWLSAIPVSYHLLSQLGWTLECKIEGKEICERIKKDHSRPLMLFSQSAETVAWVWHEQPNMS</sequence>